<dbReference type="Gene3D" id="2.40.33.20">
    <property type="entry name" value="PK beta-barrel domain-like"/>
    <property type="match status" value="1"/>
</dbReference>
<dbReference type="InterPro" id="IPR052716">
    <property type="entry name" value="MOSC_domain"/>
</dbReference>
<dbReference type="AlphaFoldDB" id="A0A0E4C8N5"/>
<organism evidence="2 3">
    <name type="scientific">Syntrophomonas zehnderi OL-4</name>
    <dbReference type="NCBI Taxonomy" id="690567"/>
    <lineage>
        <taxon>Bacteria</taxon>
        <taxon>Bacillati</taxon>
        <taxon>Bacillota</taxon>
        <taxon>Clostridia</taxon>
        <taxon>Eubacteriales</taxon>
        <taxon>Syntrophomonadaceae</taxon>
        <taxon>Syntrophomonas</taxon>
    </lineage>
</organism>
<gene>
    <name evidence="2" type="ORF">1436</name>
</gene>
<evidence type="ECO:0000259" key="1">
    <source>
        <dbReference type="PROSITE" id="PS51340"/>
    </source>
</evidence>
<dbReference type="EMBL" id="CGIH01000026">
    <property type="protein sequence ID" value="CFX55526.1"/>
    <property type="molecule type" value="Genomic_DNA"/>
</dbReference>
<accession>A0A0E4C8N5</accession>
<dbReference type="OrthoDB" id="9789048at2"/>
<protein>
    <submittedName>
        <fullName evidence="2">Molybdenum cofactor sulfurase, C-terminal</fullName>
    </submittedName>
</protein>
<dbReference type="PROSITE" id="PS51340">
    <property type="entry name" value="MOSC"/>
    <property type="match status" value="1"/>
</dbReference>
<name>A0A0E4C8N5_9FIRM</name>
<dbReference type="Pfam" id="PF03473">
    <property type="entry name" value="MOSC"/>
    <property type="match status" value="1"/>
</dbReference>
<evidence type="ECO:0000313" key="2">
    <source>
        <dbReference type="EMBL" id="CFX55526.1"/>
    </source>
</evidence>
<evidence type="ECO:0000313" key="3">
    <source>
        <dbReference type="Proteomes" id="UP000045545"/>
    </source>
</evidence>
<dbReference type="PANTHER" id="PTHR36930">
    <property type="entry name" value="METAL-SULFUR CLUSTER BIOSYNTHESIS PROTEINS YUAD-RELATED"/>
    <property type="match status" value="1"/>
</dbReference>
<dbReference type="Proteomes" id="UP000045545">
    <property type="component" value="Unassembled WGS sequence"/>
</dbReference>
<feature type="domain" description="MOSC" evidence="1">
    <location>
        <begin position="22"/>
        <end position="147"/>
    </location>
</feature>
<dbReference type="SUPFAM" id="SSF50800">
    <property type="entry name" value="PK beta-barrel domain-like"/>
    <property type="match status" value="1"/>
</dbReference>
<dbReference type="GO" id="GO:0003824">
    <property type="term" value="F:catalytic activity"/>
    <property type="evidence" value="ECO:0007669"/>
    <property type="project" value="InterPro"/>
</dbReference>
<dbReference type="GO" id="GO:0030151">
    <property type="term" value="F:molybdenum ion binding"/>
    <property type="evidence" value="ECO:0007669"/>
    <property type="project" value="InterPro"/>
</dbReference>
<reference evidence="2 3" key="1">
    <citation type="submission" date="2015-03" db="EMBL/GenBank/DDBJ databases">
        <authorList>
            <person name="Murphy D."/>
        </authorList>
    </citation>
    <scope>NUCLEOTIDE SEQUENCE [LARGE SCALE GENOMIC DNA]</scope>
    <source>
        <strain evidence="2 3">OL-4</strain>
    </source>
</reference>
<dbReference type="GO" id="GO:0030170">
    <property type="term" value="F:pyridoxal phosphate binding"/>
    <property type="evidence" value="ECO:0007669"/>
    <property type="project" value="InterPro"/>
</dbReference>
<dbReference type="RefSeq" id="WP_046497054.1">
    <property type="nucleotide sequence ID" value="NZ_CGIH01000026.1"/>
</dbReference>
<dbReference type="InterPro" id="IPR005302">
    <property type="entry name" value="MoCF_Sase_C"/>
</dbReference>
<dbReference type="PANTHER" id="PTHR36930:SF1">
    <property type="entry name" value="MOSC DOMAIN-CONTAINING PROTEIN"/>
    <property type="match status" value="1"/>
</dbReference>
<keyword evidence="3" id="KW-1185">Reference proteome</keyword>
<dbReference type="InterPro" id="IPR011037">
    <property type="entry name" value="Pyrv_Knase-like_insert_dom_sf"/>
</dbReference>
<sequence>MNQENGYVLSVNISKKRAEKKHNVQEAYLKADYGIETDAHSGSWHRQVSLLSLSSFKKMQALGAAVEYGDFAENITIAGIDVSSLPLGTRIRIGEALLEVTQIGKECHNKGCPIKQQVGTCVMPLEGIFTRVLESGRVQSGDKVIVLEGKGENYKWEKTIGN</sequence>
<proteinExistence type="predicted"/>
<dbReference type="STRING" id="690567.1436"/>